<sequence>MAIDSVVGLTREGMPLYSYIHPNVIKDSKWNNQMIYMVQDYLFNATQEYLRHNTIPGCTDSSATNYFHRANVAGTNVCKNYRIKVGWTMDGYFQKCEYVESYSDAHQNLTHGNQCEKYNHPHHLSKDYKCVDEDLTLGTIDFYVTYKHRVYNVKINGCNSSECSKNFTITDRIKVTTTICNNFVSYNTRMFGGIFQNDDNVFAENKRCAQGYDEYPIFLDHKICLASISPGMDMSQYLKATSLGFLGFRSCNDDIKCPYEAAPYYLTTINNCAYYYCVNIIAVPSVSYYDTLHPSVNRPPFIDRHLAFEMTRRKYKHVINESKDKAAKKMFNEDGEEVGEIVN</sequence>
<dbReference type="Proteomes" id="UP000887579">
    <property type="component" value="Unplaced"/>
</dbReference>
<evidence type="ECO:0000313" key="1">
    <source>
        <dbReference type="Proteomes" id="UP000887579"/>
    </source>
</evidence>
<evidence type="ECO:0000313" key="2">
    <source>
        <dbReference type="WBParaSite" id="ES5_v2.g1101.t1"/>
    </source>
</evidence>
<name>A0AC34F1T1_9BILA</name>
<accession>A0AC34F1T1</accession>
<reference evidence="2" key="1">
    <citation type="submission" date="2022-11" db="UniProtKB">
        <authorList>
            <consortium name="WormBaseParasite"/>
        </authorList>
    </citation>
    <scope>IDENTIFICATION</scope>
</reference>
<protein>
    <submittedName>
        <fullName evidence="2">Uncharacterized protein</fullName>
    </submittedName>
</protein>
<dbReference type="WBParaSite" id="ES5_v2.g1101.t1">
    <property type="protein sequence ID" value="ES5_v2.g1101.t1"/>
    <property type="gene ID" value="ES5_v2.g1101"/>
</dbReference>
<organism evidence="1 2">
    <name type="scientific">Panagrolaimus sp. ES5</name>
    <dbReference type="NCBI Taxonomy" id="591445"/>
    <lineage>
        <taxon>Eukaryota</taxon>
        <taxon>Metazoa</taxon>
        <taxon>Ecdysozoa</taxon>
        <taxon>Nematoda</taxon>
        <taxon>Chromadorea</taxon>
        <taxon>Rhabditida</taxon>
        <taxon>Tylenchina</taxon>
        <taxon>Panagrolaimomorpha</taxon>
        <taxon>Panagrolaimoidea</taxon>
        <taxon>Panagrolaimidae</taxon>
        <taxon>Panagrolaimus</taxon>
    </lineage>
</organism>
<proteinExistence type="predicted"/>